<dbReference type="EMBL" id="JAKOGI010002430">
    <property type="protein sequence ID" value="KAJ8422023.1"/>
    <property type="molecule type" value="Genomic_DNA"/>
</dbReference>
<gene>
    <name evidence="2" type="ORF">Cgig2_007573</name>
</gene>
<keyword evidence="3" id="KW-1185">Reference proteome</keyword>
<keyword evidence="1" id="KW-0472">Membrane</keyword>
<accession>A0A9Q1GL64</accession>
<evidence type="ECO:0000313" key="2">
    <source>
        <dbReference type="EMBL" id="KAJ8422023.1"/>
    </source>
</evidence>
<proteinExistence type="predicted"/>
<comment type="caution">
    <text evidence="2">The sequence shown here is derived from an EMBL/GenBank/DDBJ whole genome shotgun (WGS) entry which is preliminary data.</text>
</comment>
<keyword evidence="1" id="KW-1133">Transmembrane helix</keyword>
<organism evidence="2 3">
    <name type="scientific">Carnegiea gigantea</name>
    <dbReference type="NCBI Taxonomy" id="171969"/>
    <lineage>
        <taxon>Eukaryota</taxon>
        <taxon>Viridiplantae</taxon>
        <taxon>Streptophyta</taxon>
        <taxon>Embryophyta</taxon>
        <taxon>Tracheophyta</taxon>
        <taxon>Spermatophyta</taxon>
        <taxon>Magnoliopsida</taxon>
        <taxon>eudicotyledons</taxon>
        <taxon>Gunneridae</taxon>
        <taxon>Pentapetalae</taxon>
        <taxon>Caryophyllales</taxon>
        <taxon>Cactineae</taxon>
        <taxon>Cactaceae</taxon>
        <taxon>Cactoideae</taxon>
        <taxon>Echinocereeae</taxon>
        <taxon>Carnegiea</taxon>
    </lineage>
</organism>
<protein>
    <submittedName>
        <fullName evidence="2">Uncharacterized protein</fullName>
    </submittedName>
</protein>
<reference evidence="2" key="1">
    <citation type="submission" date="2022-04" db="EMBL/GenBank/DDBJ databases">
        <title>Carnegiea gigantea Genome sequencing and assembly v2.</title>
        <authorList>
            <person name="Copetti D."/>
            <person name="Sanderson M.J."/>
            <person name="Burquez A."/>
            <person name="Wojciechowski M.F."/>
        </authorList>
    </citation>
    <scope>NUCLEOTIDE SEQUENCE</scope>
    <source>
        <strain evidence="2">SGP5-SGP5p</strain>
        <tissue evidence="2">Aerial part</tissue>
    </source>
</reference>
<dbReference type="AlphaFoldDB" id="A0A9Q1GL64"/>
<dbReference type="Proteomes" id="UP001153076">
    <property type="component" value="Unassembled WGS sequence"/>
</dbReference>
<evidence type="ECO:0000256" key="1">
    <source>
        <dbReference type="SAM" id="Phobius"/>
    </source>
</evidence>
<sequence length="167" mass="18003">MDMAGSQAITAVHVSFLVLLLIRKSRISYNYLHASCSTCATWSAARLVTYARQDVLCSLGIPVYDRAQSVGDTDSTSVVESGQAPTLLTKGGHETGNMPIVDTGEARILSENRVYNMSALLGALESTLPPQPVGEPESTPVVEAGDAPQLRQVWSTPSLAYFYYSFK</sequence>
<keyword evidence="1" id="KW-0812">Transmembrane</keyword>
<name>A0A9Q1GL64_9CARY</name>
<evidence type="ECO:0000313" key="3">
    <source>
        <dbReference type="Proteomes" id="UP001153076"/>
    </source>
</evidence>
<feature type="transmembrane region" description="Helical" evidence="1">
    <location>
        <begin position="6"/>
        <end position="22"/>
    </location>
</feature>